<dbReference type="AlphaFoldDB" id="W7HTY2"/>
<sequence>MAPRIRAKDLAAQDLHIKYEYASDLSALFPSAPPAIDEWAAAIDKLMQHTAENLSTVPEDAPFRKTLERCLESTYLRQHPMFSSTPEDDPPTGRKDIGTGSKSSEKDGYARAQWNILPDLFSEVSRRLNQLDRSIGYKVHKTHRREFIVPIGRYSYQRIDCGQFLEVIKGGFLKPLTRWPIKAAFYTTHLDPVSAEDYLAGEILSLVAQIAFNYENDHESVNGDQECFCLTLHGQYVHFSSAVIPNKYIKYHNSGKPLKELGEVKVLLSPEYDLTKAADRSKIVWGFIALYMHLNPKPRRKSRMEAEAIAAAAAEKPQTGSFGASLSIPR</sequence>
<name>W7HTY2_9PEZI</name>
<dbReference type="EMBL" id="KI966409">
    <property type="protein sequence ID" value="EWC47621.1"/>
    <property type="molecule type" value="Genomic_DNA"/>
</dbReference>
<protein>
    <submittedName>
        <fullName evidence="2">Uncharacterized protein</fullName>
    </submittedName>
</protein>
<dbReference type="OrthoDB" id="5361941at2759"/>
<accession>W7HTY2</accession>
<dbReference type="HOGENOM" id="CLU_842054_0_0_1"/>
<feature type="compositionally biased region" description="Basic and acidic residues" evidence="1">
    <location>
        <begin position="91"/>
        <end position="106"/>
    </location>
</feature>
<keyword evidence="3" id="KW-1185">Reference proteome</keyword>
<proteinExistence type="predicted"/>
<evidence type="ECO:0000313" key="3">
    <source>
        <dbReference type="Proteomes" id="UP000024837"/>
    </source>
</evidence>
<gene>
    <name evidence="2" type="ORF">DRE_03241</name>
</gene>
<evidence type="ECO:0000256" key="1">
    <source>
        <dbReference type="SAM" id="MobiDB-lite"/>
    </source>
</evidence>
<organism evidence="2 3">
    <name type="scientific">Drechslerella stenobrocha 248</name>
    <dbReference type="NCBI Taxonomy" id="1043628"/>
    <lineage>
        <taxon>Eukaryota</taxon>
        <taxon>Fungi</taxon>
        <taxon>Dikarya</taxon>
        <taxon>Ascomycota</taxon>
        <taxon>Pezizomycotina</taxon>
        <taxon>Orbiliomycetes</taxon>
        <taxon>Orbiliales</taxon>
        <taxon>Orbiliaceae</taxon>
        <taxon>Drechslerella</taxon>
    </lineage>
</organism>
<reference evidence="2 3" key="1">
    <citation type="submission" date="2013-05" db="EMBL/GenBank/DDBJ databases">
        <title>Drechslerella stenobrocha genome reveals carnivorous origination and mechanical trapping mechanism of predatory fungi.</title>
        <authorList>
            <person name="Liu X."/>
            <person name="Zhang W."/>
            <person name="Liu K."/>
        </authorList>
    </citation>
    <scope>NUCLEOTIDE SEQUENCE [LARGE SCALE GENOMIC DNA]</scope>
    <source>
        <strain evidence="2 3">248</strain>
    </source>
</reference>
<feature type="region of interest" description="Disordered" evidence="1">
    <location>
        <begin position="80"/>
        <end position="106"/>
    </location>
</feature>
<evidence type="ECO:0000313" key="2">
    <source>
        <dbReference type="EMBL" id="EWC47621.1"/>
    </source>
</evidence>
<dbReference type="Proteomes" id="UP000024837">
    <property type="component" value="Unassembled WGS sequence"/>
</dbReference>